<dbReference type="GO" id="GO:0003700">
    <property type="term" value="F:DNA-binding transcription factor activity"/>
    <property type="evidence" value="ECO:0007669"/>
    <property type="project" value="InterPro"/>
</dbReference>
<proteinExistence type="predicted"/>
<sequence>METQYDYTKLVGYLIIKGEVCIKRKILSLFLEKGYPITFEQWTVLNVLYMEPGSIQSEIAVKTYKDKTNVTRILDVLSKNGYVVREKHENDRRSSCIYLTDAGRKMFEDLIPYIKLINEQFRKDISDEDLGIFLNVLEKICKNAE</sequence>
<dbReference type="SUPFAM" id="SSF46785">
    <property type="entry name" value="Winged helix' DNA-binding domain"/>
    <property type="match status" value="1"/>
</dbReference>
<reference evidence="5 6" key="1">
    <citation type="submission" date="2016-12" db="EMBL/GenBank/DDBJ databases">
        <title>Complete genome sequence of Clostridium kluyveri JZZ isolated from the pit mud of a Chinese flavor liquor-making factory.</title>
        <authorList>
            <person name="Wang Y."/>
        </authorList>
    </citation>
    <scope>NUCLEOTIDE SEQUENCE [LARGE SCALE GENOMIC DNA]</scope>
    <source>
        <strain evidence="5 6">JZZ</strain>
    </source>
</reference>
<dbReference type="EMBL" id="CP018335">
    <property type="protein sequence ID" value="APM38517.1"/>
    <property type="molecule type" value="Genomic_DNA"/>
</dbReference>
<protein>
    <submittedName>
        <fullName evidence="5">MarR family transcriptional regulator</fullName>
    </submittedName>
</protein>
<evidence type="ECO:0000256" key="1">
    <source>
        <dbReference type="ARBA" id="ARBA00023015"/>
    </source>
</evidence>
<evidence type="ECO:0000313" key="6">
    <source>
        <dbReference type="Proteomes" id="UP000184604"/>
    </source>
</evidence>
<keyword evidence="2" id="KW-0238">DNA-binding</keyword>
<dbReference type="Proteomes" id="UP000184604">
    <property type="component" value="Chromosome"/>
</dbReference>
<name>A0A1L5F6A8_CLOKL</name>
<dbReference type="OrthoDB" id="1858911at2"/>
<dbReference type="Pfam" id="PF12802">
    <property type="entry name" value="MarR_2"/>
    <property type="match status" value="1"/>
</dbReference>
<evidence type="ECO:0000259" key="4">
    <source>
        <dbReference type="PROSITE" id="PS50995"/>
    </source>
</evidence>
<dbReference type="PANTHER" id="PTHR42756:SF1">
    <property type="entry name" value="TRANSCRIPTIONAL REPRESSOR OF EMRAB OPERON"/>
    <property type="match status" value="1"/>
</dbReference>
<keyword evidence="1" id="KW-0805">Transcription regulation</keyword>
<dbReference type="SMART" id="SM00347">
    <property type="entry name" value="HTH_MARR"/>
    <property type="match status" value="1"/>
</dbReference>
<dbReference type="GO" id="GO:0003677">
    <property type="term" value="F:DNA binding"/>
    <property type="evidence" value="ECO:0007669"/>
    <property type="project" value="UniProtKB-KW"/>
</dbReference>
<dbReference type="InterPro" id="IPR036388">
    <property type="entry name" value="WH-like_DNA-bd_sf"/>
</dbReference>
<gene>
    <name evidence="5" type="ORF">BS101_07075</name>
</gene>
<dbReference type="InterPro" id="IPR036390">
    <property type="entry name" value="WH_DNA-bd_sf"/>
</dbReference>
<evidence type="ECO:0000256" key="3">
    <source>
        <dbReference type="ARBA" id="ARBA00023163"/>
    </source>
</evidence>
<dbReference type="RefSeq" id="WP_073538186.1">
    <property type="nucleotide sequence ID" value="NZ_CP018335.1"/>
</dbReference>
<feature type="domain" description="HTH marR-type" evidence="4">
    <location>
        <begin position="1"/>
        <end position="142"/>
    </location>
</feature>
<evidence type="ECO:0000313" key="5">
    <source>
        <dbReference type="EMBL" id="APM38517.1"/>
    </source>
</evidence>
<dbReference type="PANTHER" id="PTHR42756">
    <property type="entry name" value="TRANSCRIPTIONAL REGULATOR, MARR"/>
    <property type="match status" value="1"/>
</dbReference>
<accession>A0A1L5F6A8</accession>
<dbReference type="InterPro" id="IPR000835">
    <property type="entry name" value="HTH_MarR-typ"/>
</dbReference>
<organism evidence="5 6">
    <name type="scientific">Clostridium kluyveri</name>
    <dbReference type="NCBI Taxonomy" id="1534"/>
    <lineage>
        <taxon>Bacteria</taxon>
        <taxon>Bacillati</taxon>
        <taxon>Bacillota</taxon>
        <taxon>Clostridia</taxon>
        <taxon>Eubacteriales</taxon>
        <taxon>Clostridiaceae</taxon>
        <taxon>Clostridium</taxon>
    </lineage>
</organism>
<keyword evidence="3" id="KW-0804">Transcription</keyword>
<evidence type="ECO:0000256" key="2">
    <source>
        <dbReference type="ARBA" id="ARBA00023125"/>
    </source>
</evidence>
<dbReference type="AlphaFoldDB" id="A0A1L5F6A8"/>
<dbReference type="PROSITE" id="PS50995">
    <property type="entry name" value="HTH_MARR_2"/>
    <property type="match status" value="1"/>
</dbReference>
<dbReference type="Gene3D" id="1.10.10.10">
    <property type="entry name" value="Winged helix-like DNA-binding domain superfamily/Winged helix DNA-binding domain"/>
    <property type="match status" value="1"/>
</dbReference>
<dbReference type="PRINTS" id="PR00598">
    <property type="entry name" value="HTHMARR"/>
</dbReference>